<dbReference type="PANTHER" id="PTHR44085">
    <property type="entry name" value="SEPIAPTERIN REDUCTASE"/>
    <property type="match status" value="1"/>
</dbReference>
<dbReference type="STRING" id="6216.A0A0R3SPJ4"/>
<reference evidence="9" key="1">
    <citation type="submission" date="2017-02" db="UniProtKB">
        <authorList>
            <consortium name="WormBaseParasite"/>
        </authorList>
    </citation>
    <scope>IDENTIFICATION</scope>
</reference>
<protein>
    <submittedName>
        <fullName evidence="9">Sepiapterin reductase</fullName>
    </submittedName>
</protein>
<dbReference type="AlphaFoldDB" id="A0A0R3SPJ4"/>
<comment type="subcellular location">
    <subcellularLocation>
        <location evidence="1">Cytoplasm</location>
    </subcellularLocation>
</comment>
<evidence type="ECO:0000313" key="5">
    <source>
        <dbReference type="EMBL" id="VDL59209.1"/>
    </source>
</evidence>
<accession>A0A0R3SPJ4</accession>
<dbReference type="WBParaSite" id="HDID_0000689301-mRNA-1">
    <property type="protein sequence ID" value="HDID_0000689301-mRNA-1"/>
    <property type="gene ID" value="HDID_0000689301"/>
</dbReference>
<dbReference type="GO" id="GO:0006729">
    <property type="term" value="P:tetrahydrobiopterin biosynthetic process"/>
    <property type="evidence" value="ECO:0007669"/>
    <property type="project" value="TreeGrafter"/>
</dbReference>
<keyword evidence="3" id="KW-0521">NADP</keyword>
<dbReference type="GO" id="GO:0004757">
    <property type="term" value="F:sepiapterin reductase (NADP+) activity"/>
    <property type="evidence" value="ECO:0007669"/>
    <property type="project" value="TreeGrafter"/>
</dbReference>
<evidence type="ECO:0000313" key="8">
    <source>
        <dbReference type="Proteomes" id="UP000321570"/>
    </source>
</evidence>
<dbReference type="OrthoDB" id="153074at2759"/>
<evidence type="ECO:0000256" key="3">
    <source>
        <dbReference type="ARBA" id="ARBA00022857"/>
    </source>
</evidence>
<evidence type="ECO:0000313" key="7">
    <source>
        <dbReference type="Proteomes" id="UP000274504"/>
    </source>
</evidence>
<gene>
    <name evidence="5" type="ORF">HDID_LOCUS6891</name>
    <name evidence="6" type="ORF">WMSIL1_LOCUS1927</name>
</gene>
<sequence length="346" mass="38804">MDFTEAKCTCCQSFKEPAPWSNANCFVVVTGASRGFGRAFCIQLLKEVAEPHSSYCPPATSLTFFLLGRDMEALCETESEIIASIPEDGSTSVAVYFAGGESLDMESVDTVTLTKAFQPIYDTMAKSAGSGRPQWNLLVNNAGTLGNIKSRADQHLSMSDLQSYFHVNLFSQIILTNVFLNHVAPVKNDEDPPSHPPTTILTVSSLAAIKPFSHMLTYCCGKAARDMHLRCLAIDRPSISCFVYSPGPLLTAMYDRLEKEQGDKESRALFKERREQGLVIQPMESARMCVRWLRRQRFFPQTGEIQFPARVCPVHQSEYKELWKGQHLDYFEARDLEEAEFNRIGV</sequence>
<reference evidence="6 8" key="3">
    <citation type="submission" date="2019-07" db="EMBL/GenBank/DDBJ databases">
        <authorList>
            <person name="Jastrzebski P J."/>
            <person name="Paukszto L."/>
            <person name="Jastrzebski P J."/>
        </authorList>
    </citation>
    <scope>NUCLEOTIDE SEQUENCE [LARGE SCALE GENOMIC DNA]</scope>
    <source>
        <strain evidence="6 8">WMS-il1</strain>
    </source>
</reference>
<organism evidence="9">
    <name type="scientific">Hymenolepis diminuta</name>
    <name type="common">Rat tapeworm</name>
    <dbReference type="NCBI Taxonomy" id="6216"/>
    <lineage>
        <taxon>Eukaryota</taxon>
        <taxon>Metazoa</taxon>
        <taxon>Spiralia</taxon>
        <taxon>Lophotrochozoa</taxon>
        <taxon>Platyhelminthes</taxon>
        <taxon>Cestoda</taxon>
        <taxon>Eucestoda</taxon>
        <taxon>Cyclophyllidea</taxon>
        <taxon>Hymenolepididae</taxon>
        <taxon>Hymenolepis</taxon>
    </lineage>
</organism>
<dbReference type="Gene3D" id="3.40.50.720">
    <property type="entry name" value="NAD(P)-binding Rossmann-like Domain"/>
    <property type="match status" value="1"/>
</dbReference>
<evidence type="ECO:0000256" key="4">
    <source>
        <dbReference type="ARBA" id="ARBA00023002"/>
    </source>
</evidence>
<dbReference type="InterPro" id="IPR036291">
    <property type="entry name" value="NAD(P)-bd_dom_sf"/>
</dbReference>
<evidence type="ECO:0000256" key="2">
    <source>
        <dbReference type="ARBA" id="ARBA00022490"/>
    </source>
</evidence>
<evidence type="ECO:0000256" key="1">
    <source>
        <dbReference type="ARBA" id="ARBA00004496"/>
    </source>
</evidence>
<dbReference type="InterPro" id="IPR051721">
    <property type="entry name" value="Biopterin_syn/organic_redct"/>
</dbReference>
<proteinExistence type="predicted"/>
<reference evidence="5 7" key="2">
    <citation type="submission" date="2018-11" db="EMBL/GenBank/DDBJ databases">
        <authorList>
            <consortium name="Pathogen Informatics"/>
        </authorList>
    </citation>
    <scope>NUCLEOTIDE SEQUENCE [LARGE SCALE GENOMIC DNA]</scope>
</reference>
<dbReference type="PANTHER" id="PTHR44085:SF2">
    <property type="entry name" value="SEPIAPTERIN REDUCTASE"/>
    <property type="match status" value="1"/>
</dbReference>
<dbReference type="InterPro" id="IPR002347">
    <property type="entry name" value="SDR_fam"/>
</dbReference>
<dbReference type="EMBL" id="CABIJS010000044">
    <property type="protein sequence ID" value="VUZ40801.1"/>
    <property type="molecule type" value="Genomic_DNA"/>
</dbReference>
<keyword evidence="4" id="KW-0560">Oxidoreductase</keyword>
<dbReference type="GO" id="GO:0005737">
    <property type="term" value="C:cytoplasm"/>
    <property type="evidence" value="ECO:0007669"/>
    <property type="project" value="UniProtKB-SubCell"/>
</dbReference>
<name>A0A0R3SPJ4_HYMDI</name>
<dbReference type="SUPFAM" id="SSF51735">
    <property type="entry name" value="NAD(P)-binding Rossmann-fold domains"/>
    <property type="match status" value="1"/>
</dbReference>
<evidence type="ECO:0000313" key="6">
    <source>
        <dbReference type="EMBL" id="VUZ40801.1"/>
    </source>
</evidence>
<keyword evidence="8" id="KW-1185">Reference proteome</keyword>
<dbReference type="Proteomes" id="UP000274504">
    <property type="component" value="Unassembled WGS sequence"/>
</dbReference>
<dbReference type="Pfam" id="PF00106">
    <property type="entry name" value="adh_short"/>
    <property type="match status" value="1"/>
</dbReference>
<dbReference type="EMBL" id="UYSG01010886">
    <property type="protein sequence ID" value="VDL59209.1"/>
    <property type="molecule type" value="Genomic_DNA"/>
</dbReference>
<keyword evidence="2" id="KW-0963">Cytoplasm</keyword>
<dbReference type="Proteomes" id="UP000321570">
    <property type="component" value="Unassembled WGS sequence"/>
</dbReference>
<evidence type="ECO:0000313" key="9">
    <source>
        <dbReference type="WBParaSite" id="HDID_0000689301-mRNA-1"/>
    </source>
</evidence>